<dbReference type="Gene3D" id="3.30.450.20">
    <property type="entry name" value="PAS domain"/>
    <property type="match status" value="4"/>
</dbReference>
<dbReference type="InterPro" id="IPR000700">
    <property type="entry name" value="PAS-assoc_C"/>
</dbReference>
<evidence type="ECO:0000259" key="7">
    <source>
        <dbReference type="PROSITE" id="PS50112"/>
    </source>
</evidence>
<dbReference type="PANTHER" id="PTHR43304:SF1">
    <property type="entry name" value="PAC DOMAIN-CONTAINING PROTEIN"/>
    <property type="match status" value="1"/>
</dbReference>
<dbReference type="EMBL" id="JBEWYP010000005">
    <property type="protein sequence ID" value="MET7029776.1"/>
    <property type="molecule type" value="Genomic_DNA"/>
</dbReference>
<protein>
    <recommendedName>
        <fullName evidence="2">histidine kinase</fullName>
        <ecNumber evidence="2">2.7.13.3</ecNumber>
    </recommendedName>
</protein>
<dbReference type="Proteomes" id="UP001549773">
    <property type="component" value="Unassembled WGS sequence"/>
</dbReference>
<feature type="domain" description="PAS" evidence="7">
    <location>
        <begin position="288"/>
        <end position="361"/>
    </location>
</feature>
<dbReference type="InterPro" id="IPR000014">
    <property type="entry name" value="PAS"/>
</dbReference>
<dbReference type="InterPro" id="IPR001610">
    <property type="entry name" value="PAC"/>
</dbReference>
<evidence type="ECO:0000256" key="6">
    <source>
        <dbReference type="SAM" id="Coils"/>
    </source>
</evidence>
<dbReference type="SMART" id="SM00091">
    <property type="entry name" value="PAS"/>
    <property type="match status" value="4"/>
</dbReference>
<dbReference type="InterPro" id="IPR013655">
    <property type="entry name" value="PAS_fold_3"/>
</dbReference>
<name>A0ABV2TWX6_9FLAO</name>
<gene>
    <name evidence="9" type="ORF">ABXZ32_10235</name>
</gene>
<keyword evidence="10" id="KW-1185">Reference proteome</keyword>
<feature type="domain" description="PAS" evidence="7">
    <location>
        <begin position="157"/>
        <end position="230"/>
    </location>
</feature>
<evidence type="ECO:0000256" key="1">
    <source>
        <dbReference type="ARBA" id="ARBA00000085"/>
    </source>
</evidence>
<keyword evidence="5" id="KW-0418">Kinase</keyword>
<dbReference type="PROSITE" id="PS50113">
    <property type="entry name" value="PAC"/>
    <property type="match status" value="3"/>
</dbReference>
<dbReference type="PANTHER" id="PTHR43304">
    <property type="entry name" value="PHYTOCHROME-LIKE PROTEIN CPH1"/>
    <property type="match status" value="1"/>
</dbReference>
<dbReference type="NCBIfam" id="TIGR00229">
    <property type="entry name" value="sensory_box"/>
    <property type="match status" value="4"/>
</dbReference>
<evidence type="ECO:0000313" key="10">
    <source>
        <dbReference type="Proteomes" id="UP001549773"/>
    </source>
</evidence>
<dbReference type="PROSITE" id="PS50112">
    <property type="entry name" value="PAS"/>
    <property type="match status" value="2"/>
</dbReference>
<feature type="domain" description="PAC" evidence="8">
    <location>
        <begin position="234"/>
        <end position="287"/>
    </location>
</feature>
<dbReference type="Pfam" id="PF13426">
    <property type="entry name" value="PAS_9"/>
    <property type="match status" value="1"/>
</dbReference>
<proteinExistence type="predicted"/>
<dbReference type="EC" id="2.7.13.3" evidence="2"/>
<feature type="domain" description="PAC" evidence="8">
    <location>
        <begin position="495"/>
        <end position="547"/>
    </location>
</feature>
<evidence type="ECO:0000259" key="8">
    <source>
        <dbReference type="PROSITE" id="PS50113"/>
    </source>
</evidence>
<dbReference type="SUPFAM" id="SSF55781">
    <property type="entry name" value="GAF domain-like"/>
    <property type="match status" value="1"/>
</dbReference>
<accession>A0ABV2TWX6</accession>
<comment type="catalytic activity">
    <reaction evidence="1">
        <text>ATP + protein L-histidine = ADP + protein N-phospho-L-histidine.</text>
        <dbReference type="EC" id="2.7.13.3"/>
    </reaction>
</comment>
<dbReference type="InterPro" id="IPR052162">
    <property type="entry name" value="Sensor_kinase/Photoreceptor"/>
</dbReference>
<evidence type="ECO:0000256" key="4">
    <source>
        <dbReference type="ARBA" id="ARBA00022679"/>
    </source>
</evidence>
<feature type="coiled-coil region" evidence="6">
    <location>
        <begin position="707"/>
        <end position="748"/>
    </location>
</feature>
<evidence type="ECO:0000256" key="5">
    <source>
        <dbReference type="ARBA" id="ARBA00022777"/>
    </source>
</evidence>
<keyword evidence="3" id="KW-0597">Phosphoprotein</keyword>
<keyword evidence="6" id="KW-0175">Coiled coil</keyword>
<reference evidence="9 10" key="1">
    <citation type="submission" date="2024-07" db="EMBL/GenBank/DDBJ databases">
        <title>The genome sequence of type strain Sediminicola luteus GDMCC 1.2596T.</title>
        <authorList>
            <person name="Liu Y."/>
        </authorList>
    </citation>
    <scope>NUCLEOTIDE SEQUENCE [LARGE SCALE GENOMIC DNA]</scope>
    <source>
        <strain evidence="9 10">GDMCC 1.2596</strain>
    </source>
</reference>
<feature type="domain" description="PAC" evidence="8">
    <location>
        <begin position="365"/>
        <end position="417"/>
    </location>
</feature>
<evidence type="ECO:0000313" key="9">
    <source>
        <dbReference type="EMBL" id="MET7029776.1"/>
    </source>
</evidence>
<comment type="caution">
    <text evidence="9">The sequence shown here is derived from an EMBL/GenBank/DDBJ whole genome shotgun (WGS) entry which is preliminary data.</text>
</comment>
<dbReference type="Pfam" id="PF08447">
    <property type="entry name" value="PAS_3"/>
    <property type="match status" value="3"/>
</dbReference>
<sequence length="751" mass="86920">MESNQLEKILPLLDLAKYIGRASTVVLSRTGDQRESYHASGESLSLKDKGLLEPLLVQTLNSPSHITIIPNVQKLDSPDPGKWGKGDVAITGFIGCPLSSLEGKFLGVLSLIFDAPFEFTSDQEKALLTVVSQVSDELKEEPALEVFNFVQKELELQKEINKNIVENSKLSLWTCNLEEDILYVDAKWAAFLGYEEEELHTLTLLKWESMIHQEDLEVLKGRWKDYLDGTIGNYKVSYRIRHKDGTWKWFLESGNTVKRDNKGVPLQLVGTIEDVTQMQTDYKHLEGALQRLTYLSKATSDAIWDLDLENETLHWNDNFFENYGHEPEEYAVAGLTLWIENIHPEDRVRVETSFDNSLLGDNENWEEEYRFRKANGEYLTVNDKAFIIRDAHGKAVRMIGALCDITEKNNYLLKAKIANERFQRIIDLTKEVIYDWDIINEDVYWGSGYVKQFGHELPEEKVTLQTRINHMHPDDVHRVLNELKELLKNPDQNYFEVKYRFLKGDGTYIDIHEKASILRNDNGGPFRMVGSMRDVSEANRYLEKLKESEKKYNDLFHLSPQPSWVYDIETLRFLDVNSAAIDCYGYSLGEFMKLTLADIRPEGEIKPLMMEIENVRSNSERIYKGVFRHCKSNGEEFDVRIYSNPINFKGRVCRQVVAFDISELTKHIKTIESQNSKFNKIAWMQSHVLRAPLVRMMGLTNLLLDPEENMEGENKFLLEEIRKSSNEIDQITRDIAQITNELKTKQLNNDQ</sequence>
<organism evidence="9 10">
    <name type="scientific">Sediminicola luteus</name>
    <dbReference type="NCBI Taxonomy" id="319238"/>
    <lineage>
        <taxon>Bacteria</taxon>
        <taxon>Pseudomonadati</taxon>
        <taxon>Bacteroidota</taxon>
        <taxon>Flavobacteriia</taxon>
        <taxon>Flavobacteriales</taxon>
        <taxon>Flavobacteriaceae</taxon>
        <taxon>Sediminicola</taxon>
    </lineage>
</organism>
<dbReference type="RefSeq" id="WP_354618581.1">
    <property type="nucleotide sequence ID" value="NZ_JBEWYP010000005.1"/>
</dbReference>
<dbReference type="SMART" id="SM00086">
    <property type="entry name" value="PAC"/>
    <property type="match status" value="4"/>
</dbReference>
<keyword evidence="4" id="KW-0808">Transferase</keyword>
<evidence type="ECO:0000256" key="3">
    <source>
        <dbReference type="ARBA" id="ARBA00022553"/>
    </source>
</evidence>
<evidence type="ECO:0000256" key="2">
    <source>
        <dbReference type="ARBA" id="ARBA00012438"/>
    </source>
</evidence>
<dbReference type="InterPro" id="IPR035965">
    <property type="entry name" value="PAS-like_dom_sf"/>
</dbReference>
<dbReference type="CDD" id="cd00130">
    <property type="entry name" value="PAS"/>
    <property type="match status" value="4"/>
</dbReference>
<dbReference type="SUPFAM" id="SSF55785">
    <property type="entry name" value="PYP-like sensor domain (PAS domain)"/>
    <property type="match status" value="4"/>
</dbReference>